<dbReference type="CTD" id="20201153"/>
<protein>
    <recommendedName>
        <fullName evidence="1">F-box domain-containing protein</fullName>
    </recommendedName>
</protein>
<evidence type="ECO:0000259" key="1">
    <source>
        <dbReference type="PROSITE" id="PS50181"/>
    </source>
</evidence>
<dbReference type="GO" id="GO:0031146">
    <property type="term" value="P:SCF-dependent proteasomal ubiquitin-dependent protein catabolic process"/>
    <property type="evidence" value="ECO:0000318"/>
    <property type="project" value="GO_Central"/>
</dbReference>
<accession>T1EX53</accession>
<dbReference type="eggNOG" id="ENOG502QWBG">
    <property type="taxonomic scope" value="Eukaryota"/>
</dbReference>
<dbReference type="HOGENOM" id="CLU_642949_0_0_1"/>
<dbReference type="EMBL" id="KB097700">
    <property type="protein sequence ID" value="ESN91610.1"/>
    <property type="molecule type" value="Genomic_DNA"/>
</dbReference>
<dbReference type="PANTHER" id="PTHR16008:SF6">
    <property type="entry name" value="SI:DKEY-12E7.1"/>
    <property type="match status" value="1"/>
</dbReference>
<dbReference type="Gene3D" id="3.80.10.10">
    <property type="entry name" value="Ribonuclease Inhibitor"/>
    <property type="match status" value="1"/>
</dbReference>
<organism evidence="3 4">
    <name type="scientific">Helobdella robusta</name>
    <name type="common">Californian leech</name>
    <dbReference type="NCBI Taxonomy" id="6412"/>
    <lineage>
        <taxon>Eukaryota</taxon>
        <taxon>Metazoa</taxon>
        <taxon>Spiralia</taxon>
        <taxon>Lophotrochozoa</taxon>
        <taxon>Annelida</taxon>
        <taxon>Clitellata</taxon>
        <taxon>Hirudinea</taxon>
        <taxon>Rhynchobdellida</taxon>
        <taxon>Glossiphoniidae</taxon>
        <taxon>Helobdella</taxon>
    </lineage>
</organism>
<reference evidence="4" key="1">
    <citation type="submission" date="2012-12" db="EMBL/GenBank/DDBJ databases">
        <authorList>
            <person name="Hellsten U."/>
            <person name="Grimwood J."/>
            <person name="Chapman J.A."/>
            <person name="Shapiro H."/>
            <person name="Aerts A."/>
            <person name="Otillar R.P."/>
            <person name="Terry A.Y."/>
            <person name="Boore J.L."/>
            <person name="Simakov O."/>
            <person name="Marletaz F."/>
            <person name="Cho S.-J."/>
            <person name="Edsinger-Gonzales E."/>
            <person name="Havlak P."/>
            <person name="Kuo D.-H."/>
            <person name="Larsson T."/>
            <person name="Lv J."/>
            <person name="Arendt D."/>
            <person name="Savage R."/>
            <person name="Osoegawa K."/>
            <person name="de Jong P."/>
            <person name="Lindberg D.R."/>
            <person name="Seaver E.C."/>
            <person name="Weisblat D.A."/>
            <person name="Putnam N.H."/>
            <person name="Grigoriev I.V."/>
            <person name="Rokhsar D.S."/>
        </authorList>
    </citation>
    <scope>NUCLEOTIDE SEQUENCE</scope>
</reference>
<gene>
    <name evidence="3" type="primary">20201153</name>
    <name evidence="2" type="ORF">HELRODRAFT_165663</name>
</gene>
<dbReference type="EnsemblMetazoa" id="HelroT165663">
    <property type="protein sequence ID" value="HelroP165663"/>
    <property type="gene ID" value="HelroG165663"/>
</dbReference>
<dbReference type="OrthoDB" id="10024886at2759"/>
<dbReference type="KEGG" id="hro:HELRODRAFT_165663"/>
<dbReference type="SUPFAM" id="SSF52047">
    <property type="entry name" value="RNI-like"/>
    <property type="match status" value="1"/>
</dbReference>
<sequence>MLVNHSQKNTICSALVHKWVEDVSLIQEKNLKNKCNDLQLFYNSSSKFSTLPVRNTQNKKQHNCSLKKVEDVFNRFIETKNRCLLSLLKNLKPKTSSAEPSGEGFFPFNDLPSVCKMTVFSFLKETDKGNCLQVCHEWNELIKSQTLWRAIDLTFMKSSHQSSSKLKSFSNFLDRGNHQVTDIELDFQFIVNNPEEMKRFLESEKCNSVKFITITQQRVPVEQTPDAVYKNRRDQRKSANFLETFVAMFRNLEYLSVPFDWAIHSVKSLSKLTNLKSLVLNKSSTFQNLEQYGLNYLLNALVSLEQLDIEVTLPSGYGFQNFTFESTSLKVLNISRSKGLQVVGLKTPNLVKLILSNNPSFIPLLPNDTSLLPAGECLHSIVKHGAPKLLKMNEVELNYNWRCSLKEDVNLLLSSYCNCVKHLKKLT</sequence>
<dbReference type="EMBL" id="AMQM01002139">
    <property type="status" value="NOT_ANNOTATED_CDS"/>
    <property type="molecule type" value="Genomic_DNA"/>
</dbReference>
<dbReference type="InterPro" id="IPR039588">
    <property type="entry name" value="FBXO4"/>
</dbReference>
<evidence type="ECO:0000313" key="3">
    <source>
        <dbReference type="EnsemblMetazoa" id="HelroP165663"/>
    </source>
</evidence>
<dbReference type="GO" id="GO:0000209">
    <property type="term" value="P:protein polyubiquitination"/>
    <property type="evidence" value="ECO:0000318"/>
    <property type="project" value="GO_Central"/>
</dbReference>
<dbReference type="OMA" id="THSCPRI"/>
<dbReference type="Pfam" id="PF12937">
    <property type="entry name" value="F-box-like"/>
    <property type="match status" value="1"/>
</dbReference>
<dbReference type="GeneID" id="20201153"/>
<dbReference type="InterPro" id="IPR001810">
    <property type="entry name" value="F-box_dom"/>
</dbReference>
<dbReference type="InterPro" id="IPR032675">
    <property type="entry name" value="LRR_dom_sf"/>
</dbReference>
<dbReference type="AlphaFoldDB" id="T1EX53"/>
<feature type="domain" description="F-box" evidence="1">
    <location>
        <begin position="105"/>
        <end position="151"/>
    </location>
</feature>
<reference evidence="2 4" key="2">
    <citation type="journal article" date="2013" name="Nature">
        <title>Insights into bilaterian evolution from three spiralian genomes.</title>
        <authorList>
            <person name="Simakov O."/>
            <person name="Marletaz F."/>
            <person name="Cho S.J."/>
            <person name="Edsinger-Gonzales E."/>
            <person name="Havlak P."/>
            <person name="Hellsten U."/>
            <person name="Kuo D.H."/>
            <person name="Larsson T."/>
            <person name="Lv J."/>
            <person name="Arendt D."/>
            <person name="Savage R."/>
            <person name="Osoegawa K."/>
            <person name="de Jong P."/>
            <person name="Grimwood J."/>
            <person name="Chapman J.A."/>
            <person name="Shapiro H."/>
            <person name="Aerts A."/>
            <person name="Otillar R.P."/>
            <person name="Terry A.Y."/>
            <person name="Boore J.L."/>
            <person name="Grigoriev I.V."/>
            <person name="Lindberg D.R."/>
            <person name="Seaver E.C."/>
            <person name="Weisblat D.A."/>
            <person name="Putnam N.H."/>
            <person name="Rokhsar D.S."/>
        </authorList>
    </citation>
    <scope>NUCLEOTIDE SEQUENCE</scope>
</reference>
<dbReference type="PANTHER" id="PTHR16008">
    <property type="entry name" value="F-BOX ONLY PROTEIN 4"/>
    <property type="match status" value="1"/>
</dbReference>
<reference evidence="3" key="3">
    <citation type="submission" date="2015-06" db="UniProtKB">
        <authorList>
            <consortium name="EnsemblMetazoa"/>
        </authorList>
    </citation>
    <scope>IDENTIFICATION</scope>
</reference>
<keyword evidence="4" id="KW-1185">Reference proteome</keyword>
<dbReference type="PROSITE" id="PS50181">
    <property type="entry name" value="FBOX"/>
    <property type="match status" value="1"/>
</dbReference>
<evidence type="ECO:0000313" key="4">
    <source>
        <dbReference type="Proteomes" id="UP000015101"/>
    </source>
</evidence>
<proteinExistence type="predicted"/>
<dbReference type="GO" id="GO:0019005">
    <property type="term" value="C:SCF ubiquitin ligase complex"/>
    <property type="evidence" value="ECO:0000318"/>
    <property type="project" value="GO_Central"/>
</dbReference>
<name>T1EX53_HELRO</name>
<dbReference type="RefSeq" id="XP_009030440.1">
    <property type="nucleotide sequence ID" value="XM_009032192.1"/>
</dbReference>
<dbReference type="SUPFAM" id="SSF81383">
    <property type="entry name" value="F-box domain"/>
    <property type="match status" value="1"/>
</dbReference>
<dbReference type="InterPro" id="IPR036047">
    <property type="entry name" value="F-box-like_dom_sf"/>
</dbReference>
<dbReference type="InParanoid" id="T1EX53"/>
<evidence type="ECO:0000313" key="2">
    <source>
        <dbReference type="EMBL" id="ESN91610.1"/>
    </source>
</evidence>
<dbReference type="Proteomes" id="UP000015101">
    <property type="component" value="Unassembled WGS sequence"/>
</dbReference>